<name>A0A6F9D7P5_9ASCI</name>
<proteinExistence type="evidence at transcript level"/>
<keyword evidence="6" id="KW-0325">Glycoprotein</keyword>
<dbReference type="GO" id="GO:0008484">
    <property type="term" value="F:sulfuric ester hydrolase activity"/>
    <property type="evidence" value="ECO:0007669"/>
    <property type="project" value="InterPro"/>
</dbReference>
<dbReference type="SUPFAM" id="SSF53649">
    <property type="entry name" value="Alkaline phosphatase-like"/>
    <property type="match status" value="1"/>
</dbReference>
<gene>
    <name evidence="9" type="primary">Arsb-007</name>
</gene>
<dbReference type="EMBL" id="LR783081">
    <property type="protein sequence ID" value="CAB3223239.1"/>
    <property type="molecule type" value="mRNA"/>
</dbReference>
<evidence type="ECO:0000256" key="1">
    <source>
        <dbReference type="ARBA" id="ARBA00001913"/>
    </source>
</evidence>
<keyword evidence="5" id="KW-0106">Calcium</keyword>
<dbReference type="AlphaFoldDB" id="A0A6F9D7P5"/>
<organism evidence="9">
    <name type="scientific">Phallusia mammillata</name>
    <dbReference type="NCBI Taxonomy" id="59560"/>
    <lineage>
        <taxon>Eukaryota</taxon>
        <taxon>Metazoa</taxon>
        <taxon>Chordata</taxon>
        <taxon>Tunicata</taxon>
        <taxon>Ascidiacea</taxon>
        <taxon>Phlebobranchia</taxon>
        <taxon>Ascidiidae</taxon>
        <taxon>Phallusia</taxon>
    </lineage>
</organism>
<sequence length="522" mass="59397">MHCCNLLLTFVAFIFCVISLCNGKPHIVVILADDYGYNDIGYHAKFHHSDMKTPFLDSLAMSGIKLENYYVQPICSPSRSQLMSGRYQIHTGLQHSVIKPTQANGLPLDNIILPEQLRQCGYDTHMVGKWHLGFYENSYLPWNRGFNSYFGYLTGGEDYYTKYRCWTKDCCGFDMDSNEGPTNETYGEYSAHLFARKAKEAIDKTDKSKPMFLYIALQSVHSPMEVPDSYLKPFEHIKDYNRMMYGGMVAAMDEAIKNITDHLKSANMWNDTILIFSADNGGQTLSGGNNWPLRGRKATLWEGGVRGVGFVHSEALKLPKPNYKSNKEMIHISDWFPTIMSASNCPLVNNTQPLDGFDQWQTISKYAPSKRSEILHNIDPLFTPLYTGTKFKGNTVRMGFDTSVHAGIRSDDWKLLTGEQGDDRWIEPPEWNQTESWVSPLENPEHPGFPTNSDPAKLVRLFNIANDPYERLEVSERYPDIVDTLLVKLAAYNATAVPVRYPPLDPNSNPKYHGGFWGPWEK</sequence>
<feature type="signal peptide" evidence="7">
    <location>
        <begin position="1"/>
        <end position="23"/>
    </location>
</feature>
<evidence type="ECO:0000256" key="7">
    <source>
        <dbReference type="SAM" id="SignalP"/>
    </source>
</evidence>
<dbReference type="PANTHER" id="PTHR10342:SF274">
    <property type="entry name" value="ARYLSULFATASE B"/>
    <property type="match status" value="1"/>
</dbReference>
<feature type="domain" description="Sulfatase N-terminal" evidence="8">
    <location>
        <begin position="25"/>
        <end position="342"/>
    </location>
</feature>
<dbReference type="CDD" id="cd16029">
    <property type="entry name" value="4-S"/>
    <property type="match status" value="1"/>
</dbReference>
<accession>A0A6F9D7P5</accession>
<evidence type="ECO:0000256" key="3">
    <source>
        <dbReference type="ARBA" id="ARBA00022723"/>
    </source>
</evidence>
<dbReference type="Gene3D" id="3.30.1120.10">
    <property type="match status" value="1"/>
</dbReference>
<dbReference type="InterPro" id="IPR024607">
    <property type="entry name" value="Sulfatase_CS"/>
</dbReference>
<comment type="cofactor">
    <cofactor evidence="1">
        <name>Ca(2+)</name>
        <dbReference type="ChEBI" id="CHEBI:29108"/>
    </cofactor>
</comment>
<keyword evidence="3" id="KW-0479">Metal-binding</keyword>
<protein>
    <submittedName>
        <fullName evidence="9">Arylsulfatase B-like</fullName>
    </submittedName>
</protein>
<evidence type="ECO:0000256" key="4">
    <source>
        <dbReference type="ARBA" id="ARBA00022801"/>
    </source>
</evidence>
<comment type="similarity">
    <text evidence="2">Belongs to the sulfatase family.</text>
</comment>
<dbReference type="InterPro" id="IPR000917">
    <property type="entry name" value="Sulfatase_N"/>
</dbReference>
<dbReference type="PANTHER" id="PTHR10342">
    <property type="entry name" value="ARYLSULFATASE"/>
    <property type="match status" value="1"/>
</dbReference>
<dbReference type="InterPro" id="IPR047115">
    <property type="entry name" value="ARSB"/>
</dbReference>
<evidence type="ECO:0000256" key="6">
    <source>
        <dbReference type="ARBA" id="ARBA00023180"/>
    </source>
</evidence>
<evidence type="ECO:0000259" key="8">
    <source>
        <dbReference type="Pfam" id="PF00884"/>
    </source>
</evidence>
<keyword evidence="4" id="KW-0378">Hydrolase</keyword>
<evidence type="ECO:0000256" key="2">
    <source>
        <dbReference type="ARBA" id="ARBA00008779"/>
    </source>
</evidence>
<dbReference type="Gene3D" id="3.40.720.10">
    <property type="entry name" value="Alkaline Phosphatase, subunit A"/>
    <property type="match status" value="1"/>
</dbReference>
<reference evidence="9" key="1">
    <citation type="submission" date="2020-04" db="EMBL/GenBank/DDBJ databases">
        <authorList>
            <person name="Neveu A P."/>
        </authorList>
    </citation>
    <scope>NUCLEOTIDE SEQUENCE</scope>
    <source>
        <tissue evidence="9">Whole embryo</tissue>
    </source>
</reference>
<keyword evidence="7" id="KW-0732">Signal</keyword>
<dbReference type="Pfam" id="PF00884">
    <property type="entry name" value="Sulfatase"/>
    <property type="match status" value="1"/>
</dbReference>
<dbReference type="GO" id="GO:0046872">
    <property type="term" value="F:metal ion binding"/>
    <property type="evidence" value="ECO:0007669"/>
    <property type="project" value="UniProtKB-KW"/>
</dbReference>
<dbReference type="PROSITE" id="PS00149">
    <property type="entry name" value="SULFATASE_2"/>
    <property type="match status" value="1"/>
</dbReference>
<evidence type="ECO:0000313" key="9">
    <source>
        <dbReference type="EMBL" id="CAB3223239.1"/>
    </source>
</evidence>
<dbReference type="InterPro" id="IPR017850">
    <property type="entry name" value="Alkaline_phosphatase_core_sf"/>
</dbReference>
<evidence type="ECO:0000256" key="5">
    <source>
        <dbReference type="ARBA" id="ARBA00022837"/>
    </source>
</evidence>
<feature type="chain" id="PRO_5026012896" evidence="7">
    <location>
        <begin position="24"/>
        <end position="522"/>
    </location>
</feature>